<dbReference type="InterPro" id="IPR000195">
    <property type="entry name" value="Rab-GAP-TBC_dom"/>
</dbReference>
<dbReference type="Gene3D" id="1.10.472.80">
    <property type="entry name" value="Ypt/Rab-GAP domain of gyp1p, domain 3"/>
    <property type="match status" value="1"/>
</dbReference>
<proteinExistence type="predicted"/>
<dbReference type="RefSeq" id="XP_036363268.1">
    <property type="nucleotide sequence ID" value="XM_036507375.1"/>
</dbReference>
<dbReference type="PROSITE" id="PS50086">
    <property type="entry name" value="TBC_RABGAP"/>
    <property type="match status" value="1"/>
</dbReference>
<name>A0A6P7SYH7_9MOLL</name>
<evidence type="ECO:0000313" key="2">
    <source>
        <dbReference type="Proteomes" id="UP000515154"/>
    </source>
</evidence>
<dbReference type="InterPro" id="IPR035969">
    <property type="entry name" value="Rab-GAP_TBC_sf"/>
</dbReference>
<evidence type="ECO:0000313" key="4">
    <source>
        <dbReference type="RefSeq" id="XP_036363268.1"/>
    </source>
</evidence>
<dbReference type="Pfam" id="PF00566">
    <property type="entry name" value="RabGAP-TBC"/>
    <property type="match status" value="1"/>
</dbReference>
<dbReference type="KEGG" id="osn:115217598"/>
<dbReference type="Proteomes" id="UP000515154">
    <property type="component" value="Linkage group LG11"/>
</dbReference>
<gene>
    <name evidence="3 4 5" type="primary">LOC115217598</name>
</gene>
<dbReference type="AlphaFoldDB" id="A0A6P7SYH7"/>
<dbReference type="SUPFAM" id="SSF47923">
    <property type="entry name" value="Ypt/Rab-GAP domain of gyp1p"/>
    <property type="match status" value="1"/>
</dbReference>
<dbReference type="PANTHER" id="PTHR16110:SF1">
    <property type="entry name" value="TBC1 DOMAIN FAMILY MEMBER 19"/>
    <property type="match status" value="1"/>
</dbReference>
<reference evidence="3 4" key="1">
    <citation type="submission" date="2025-08" db="UniProtKB">
        <authorList>
            <consortium name="RefSeq"/>
        </authorList>
    </citation>
    <scope>IDENTIFICATION</scope>
</reference>
<accession>A0A6P7SYH7</accession>
<dbReference type="InterPro" id="IPR042507">
    <property type="entry name" value="TBC1D19"/>
</dbReference>
<evidence type="ECO:0000259" key="1">
    <source>
        <dbReference type="PROSITE" id="PS50086"/>
    </source>
</evidence>
<dbReference type="RefSeq" id="XP_029643210.1">
    <property type="nucleotide sequence ID" value="XM_029787350.2"/>
</dbReference>
<sequence>MDAEETLTLSKNIIRLLQPSMLYKEMLAKAQEEAIKLNVRLSDVKTTLYQKLRDTKFDRPLRNYVYNYLKRNGYLAAKQKLQTFSQEQLDHLYEAQQNWERRIVKSLNAMCTEQNISLARKRPQKDINHMMSQWTELGANIREPTNIRPVYAPKDFLDAIISIQNQNINRNSEGPMSMWGIIQIALEVRNLSELRAFYSGISINHCQIGIDDTVDGLNDSFFNENIKLGNKVIALGLTPVSQEYSKKGCPVSLRRTLWSQMLGLDISNTDYVYYKQLKNYVFKHELLTDKLLYKDIKLTASNDDQYFVFEDLLYQVLLPFSRDTILLTCNNKTNGSLPKSYIRGKLGNSDLSVIFPPSGVIPFHGFSMYVVPFCYLYSEPEQLYFIFREMYSRFFFRLHCISSHEEGILSICLLFEQLLQTLEPEVFFHLKLHGIQPLRIAFKWIIRAFSGCLACDQVLLLWDRILAFDSLQILAVLAAAIFSFRKSNLMKVQSLSAAEGVFADLMTLQIMPLIQLALFSK</sequence>
<dbReference type="RefSeq" id="XP_036363269.1">
    <property type="nucleotide sequence ID" value="XM_036507376.1"/>
</dbReference>
<protein>
    <submittedName>
        <fullName evidence="3 4">TBC1 domain family member 19-like</fullName>
    </submittedName>
</protein>
<evidence type="ECO:0000313" key="5">
    <source>
        <dbReference type="RefSeq" id="XP_036363269.1"/>
    </source>
</evidence>
<dbReference type="PANTHER" id="PTHR16110">
    <property type="entry name" value="TBC1 DOMAIN FAMILY MEMBER 19"/>
    <property type="match status" value="1"/>
</dbReference>
<feature type="domain" description="Rab-GAP TBC" evidence="1">
    <location>
        <begin position="248"/>
        <end position="469"/>
    </location>
</feature>
<evidence type="ECO:0000313" key="3">
    <source>
        <dbReference type="RefSeq" id="XP_029643210.1"/>
    </source>
</evidence>
<organism evidence="2 3">
    <name type="scientific">Octopus sinensis</name>
    <name type="common">East Asian common octopus</name>
    <dbReference type="NCBI Taxonomy" id="2607531"/>
    <lineage>
        <taxon>Eukaryota</taxon>
        <taxon>Metazoa</taxon>
        <taxon>Spiralia</taxon>
        <taxon>Lophotrochozoa</taxon>
        <taxon>Mollusca</taxon>
        <taxon>Cephalopoda</taxon>
        <taxon>Coleoidea</taxon>
        <taxon>Octopodiformes</taxon>
        <taxon>Octopoda</taxon>
        <taxon>Incirrata</taxon>
        <taxon>Octopodidae</taxon>
        <taxon>Octopus</taxon>
    </lineage>
</organism>
<keyword evidence="2" id="KW-1185">Reference proteome</keyword>
<dbReference type="SMART" id="SM00164">
    <property type="entry name" value="TBC"/>
    <property type="match status" value="1"/>
</dbReference>